<proteinExistence type="predicted"/>
<reference evidence="1 2" key="1">
    <citation type="journal article" date="2016" name="Mol. Biol. Evol.">
        <title>Comparative Genomics of Early-Diverging Mushroom-Forming Fungi Provides Insights into the Origins of Lignocellulose Decay Capabilities.</title>
        <authorList>
            <person name="Nagy L.G."/>
            <person name="Riley R."/>
            <person name="Tritt A."/>
            <person name="Adam C."/>
            <person name="Daum C."/>
            <person name="Floudas D."/>
            <person name="Sun H."/>
            <person name="Yadav J.S."/>
            <person name="Pangilinan J."/>
            <person name="Larsson K.H."/>
            <person name="Matsuura K."/>
            <person name="Barry K."/>
            <person name="Labutti K."/>
            <person name="Kuo R."/>
            <person name="Ohm R.A."/>
            <person name="Bhattacharya S.S."/>
            <person name="Shirouzu T."/>
            <person name="Yoshinaga Y."/>
            <person name="Martin F.M."/>
            <person name="Grigoriev I.V."/>
            <person name="Hibbett D.S."/>
        </authorList>
    </citation>
    <scope>NUCLEOTIDE SEQUENCE [LARGE SCALE GENOMIC DNA]</scope>
    <source>
        <strain evidence="1 2">HHB14362 ss-1</strain>
    </source>
</reference>
<name>A0A165SMA8_9AGAM</name>
<organism evidence="1 2">
    <name type="scientific">Neolentinus lepideus HHB14362 ss-1</name>
    <dbReference type="NCBI Taxonomy" id="1314782"/>
    <lineage>
        <taxon>Eukaryota</taxon>
        <taxon>Fungi</taxon>
        <taxon>Dikarya</taxon>
        <taxon>Basidiomycota</taxon>
        <taxon>Agaricomycotina</taxon>
        <taxon>Agaricomycetes</taxon>
        <taxon>Gloeophyllales</taxon>
        <taxon>Gloeophyllaceae</taxon>
        <taxon>Neolentinus</taxon>
    </lineage>
</organism>
<keyword evidence="2" id="KW-1185">Reference proteome</keyword>
<dbReference type="EMBL" id="KV425572">
    <property type="protein sequence ID" value="KZT25380.1"/>
    <property type="molecule type" value="Genomic_DNA"/>
</dbReference>
<dbReference type="InParanoid" id="A0A165SMA8"/>
<dbReference type="Proteomes" id="UP000076761">
    <property type="component" value="Unassembled WGS sequence"/>
</dbReference>
<accession>A0A165SMA8</accession>
<sequence length="391" mass="43863">MKEADKGVVLGFDNDPNAKLHIVFKFAVKGWGDAICTIDWDGPGTESATDFKDKGVKDNIVDYLHSNLSAVKYALAVVTPAQMQDTVHLTPVTMTFTVVTRPTDQGDGGPSCLSVYMRTKGGYQDGHSHPVFRVKSEYNTVETYPIPYGHSSSIIIRHKLFYEKFLQKELQSIVDSKGSKAFTSVSNITSDSDSGFRVRMYLNKDYIVHSLQDHHVSKQDSPWRIFYNNVISTFDNCPLTMTISGSQAIWTLSFPGEKEIKWEHDYLSKWHDTMTEHGFVEYSLSFSSSGNLLSTDQKQISAVIDVPTSAWKPKSYARQPGFWDFFSCDYPGIIKGAIESLAYPAFRGTLRLDFFATTNVFAPGKSIIDIDTWVGIKTPHDVLLVGDVRRL</sequence>
<dbReference type="OrthoDB" id="5083627at2759"/>
<gene>
    <name evidence="1" type="ORF">NEOLEDRAFT_1133756</name>
</gene>
<dbReference type="AlphaFoldDB" id="A0A165SMA8"/>
<evidence type="ECO:0000313" key="1">
    <source>
        <dbReference type="EMBL" id="KZT25380.1"/>
    </source>
</evidence>
<evidence type="ECO:0000313" key="2">
    <source>
        <dbReference type="Proteomes" id="UP000076761"/>
    </source>
</evidence>
<protein>
    <submittedName>
        <fullName evidence="1">Uncharacterized protein</fullName>
    </submittedName>
</protein>